<sequence length="198" mass="21163">MSLLCRVLDIDGPIIQQKMVEFLLIDGVIASLIGFITHCQGSIYSPSPTSQTAPCSPSLSHEAGASCSPDAGCSKLPTTTATTTAAAASAAQASHESASSRHVQPGHDSAAATNAANDKKDLPLGVLHEFEVRRQHRARLQRQRNRSAGLTEVDLRRGYNAVQMLATREQFSRRVMEAKLAVIVPCLMAVFHKDSLGS</sequence>
<name>A0ACC1JNV6_9FUNG</name>
<dbReference type="Proteomes" id="UP001140066">
    <property type="component" value="Unassembled WGS sequence"/>
</dbReference>
<dbReference type="EMBL" id="JANBUK010004295">
    <property type="protein sequence ID" value="KAJ2764421.1"/>
    <property type="molecule type" value="Genomic_DNA"/>
</dbReference>
<evidence type="ECO:0000313" key="1">
    <source>
        <dbReference type="EMBL" id="KAJ2764421.1"/>
    </source>
</evidence>
<proteinExistence type="predicted"/>
<reference evidence="1" key="1">
    <citation type="submission" date="2022-07" db="EMBL/GenBank/DDBJ databases">
        <title>Phylogenomic reconstructions and comparative analyses of Kickxellomycotina fungi.</title>
        <authorList>
            <person name="Reynolds N.K."/>
            <person name="Stajich J.E."/>
            <person name="Barry K."/>
            <person name="Grigoriev I.V."/>
            <person name="Crous P."/>
            <person name="Smith M.E."/>
        </authorList>
    </citation>
    <scope>NUCLEOTIDE SEQUENCE</scope>
    <source>
        <strain evidence="1">BCRC 34191</strain>
    </source>
</reference>
<organism evidence="1 2">
    <name type="scientific">Coemansia linderi</name>
    <dbReference type="NCBI Taxonomy" id="2663919"/>
    <lineage>
        <taxon>Eukaryota</taxon>
        <taxon>Fungi</taxon>
        <taxon>Fungi incertae sedis</taxon>
        <taxon>Zoopagomycota</taxon>
        <taxon>Kickxellomycotina</taxon>
        <taxon>Kickxellomycetes</taxon>
        <taxon>Kickxellales</taxon>
        <taxon>Kickxellaceae</taxon>
        <taxon>Coemansia</taxon>
    </lineage>
</organism>
<evidence type="ECO:0000313" key="2">
    <source>
        <dbReference type="Proteomes" id="UP001140066"/>
    </source>
</evidence>
<gene>
    <name evidence="1" type="ORF">GGI18_006451</name>
</gene>
<accession>A0ACC1JNV6</accession>
<protein>
    <submittedName>
        <fullName evidence="1">Uncharacterized protein</fullName>
    </submittedName>
</protein>
<comment type="caution">
    <text evidence="1">The sequence shown here is derived from an EMBL/GenBank/DDBJ whole genome shotgun (WGS) entry which is preliminary data.</text>
</comment>
<keyword evidence="2" id="KW-1185">Reference proteome</keyword>
<feature type="non-terminal residue" evidence="1">
    <location>
        <position position="198"/>
    </location>
</feature>